<evidence type="ECO:0000256" key="4">
    <source>
        <dbReference type="ARBA" id="ARBA00023136"/>
    </source>
</evidence>
<evidence type="ECO:0000259" key="8">
    <source>
        <dbReference type="Pfam" id="PF01191"/>
    </source>
</evidence>
<evidence type="ECO:0000256" key="2">
    <source>
        <dbReference type="ARBA" id="ARBA00004370"/>
    </source>
</evidence>
<dbReference type="Pfam" id="PF10256">
    <property type="entry name" value="Erf4"/>
    <property type="match status" value="1"/>
</dbReference>
<dbReference type="GO" id="GO:0003899">
    <property type="term" value="F:DNA-directed RNA polymerase activity"/>
    <property type="evidence" value="ECO:0007669"/>
    <property type="project" value="InterPro"/>
</dbReference>
<evidence type="ECO:0000256" key="7">
    <source>
        <dbReference type="ARBA" id="ARBA00025765"/>
    </source>
</evidence>
<dbReference type="SUPFAM" id="SSF53036">
    <property type="entry name" value="Eukaryotic RPB5 N-terminal domain"/>
    <property type="match status" value="1"/>
</dbReference>
<dbReference type="Gene3D" id="3.40.1340.10">
    <property type="entry name" value="RNA polymerase, Rpb5, N-terminal domain"/>
    <property type="match status" value="1"/>
</dbReference>
<keyword evidence="5" id="KW-0804">Transcription</keyword>
<evidence type="ECO:0000313" key="11">
    <source>
        <dbReference type="EMBL" id="CDW99671.1"/>
    </source>
</evidence>
<dbReference type="SUPFAM" id="SSF55287">
    <property type="entry name" value="RPB5-like RNA polymerase subunit"/>
    <property type="match status" value="1"/>
</dbReference>
<dbReference type="InterPro" id="IPR036710">
    <property type="entry name" value="RNA_pol_Rpb5_N_sf"/>
</dbReference>
<dbReference type="InterPro" id="IPR019383">
    <property type="entry name" value="Golgin_A_7/ERF4"/>
</dbReference>
<organism evidence="11 12">
    <name type="scientific">Sporisorium scitamineum</name>
    <dbReference type="NCBI Taxonomy" id="49012"/>
    <lineage>
        <taxon>Eukaryota</taxon>
        <taxon>Fungi</taxon>
        <taxon>Dikarya</taxon>
        <taxon>Basidiomycota</taxon>
        <taxon>Ustilaginomycotina</taxon>
        <taxon>Ustilaginomycetes</taxon>
        <taxon>Ustilaginales</taxon>
        <taxon>Ustilaginaceae</taxon>
        <taxon>Sporisorium</taxon>
    </lineage>
</organism>
<evidence type="ECO:0000259" key="10">
    <source>
        <dbReference type="Pfam" id="PF10256"/>
    </source>
</evidence>
<keyword evidence="12" id="KW-1185">Reference proteome</keyword>
<dbReference type="Proteomes" id="UP000242770">
    <property type="component" value="Unassembled WGS sequence"/>
</dbReference>
<dbReference type="GO" id="GO:0003677">
    <property type="term" value="F:DNA binding"/>
    <property type="evidence" value="ECO:0007669"/>
    <property type="project" value="InterPro"/>
</dbReference>
<sequence length="358" mass="41487">MEDDRETVRLWRVNRTIHELVRDRGYQVADDEINVDLETFKAEYAPTGGSVDRTKLNFFTEHSEHENQRLFVFYSMERNVGVKTMRQFISIMEERDIQRGIIIWPEKMTSAARKVIDAMRGTFHLEDFEEAFLLVNITHHHLVPKHEPLYPQEKKELLQRYRLKETQLPRIQQADPVARYFGLQRGQVVKIIRPNVDGAAAATSASYYPPPTSSYYFGPPDASRAFGEPVTGKPGVHLPKEIVRIERDYSSGELPQFHSSFPLELEGRISPTTFSELINDINTLLIKAHNPTKTWIDNTFAISTFYLSTLLVGSHYRRTMRELEELIARSNRETLNPVGLSLVDPHKSAFLFIELEYY</sequence>
<evidence type="ECO:0000256" key="5">
    <source>
        <dbReference type="ARBA" id="ARBA00023163"/>
    </source>
</evidence>
<dbReference type="GO" id="GO:0006367">
    <property type="term" value="P:transcription initiation at RNA polymerase II promoter"/>
    <property type="evidence" value="ECO:0007669"/>
    <property type="project" value="UniProtKB-ARBA"/>
</dbReference>
<dbReference type="PANTHER" id="PTHR10535">
    <property type="entry name" value="DNA-DIRECTED RNA POLYMERASES I, II, AND III SUBUNIT RPABC1"/>
    <property type="match status" value="1"/>
</dbReference>
<reference evidence="12" key="1">
    <citation type="submission" date="2014-06" db="EMBL/GenBank/DDBJ databases">
        <authorList>
            <person name="Berkman P.J."/>
        </authorList>
    </citation>
    <scope>NUCLEOTIDE SEQUENCE [LARGE SCALE GENOMIC DNA]</scope>
</reference>
<dbReference type="STRING" id="49012.A0A0F7SB86"/>
<protein>
    <recommendedName>
        <fullName evidence="3">DNA-directed RNA polymerases I, II, and III subunit RPABC1</fullName>
    </recommendedName>
</protein>
<feature type="domain" description="RNA polymerase Rpb5 N-terminal" evidence="9">
    <location>
        <begin position="4"/>
        <end position="91"/>
    </location>
</feature>
<dbReference type="InterPro" id="IPR000783">
    <property type="entry name" value="RNA_pol_subH/Rpb5_C"/>
</dbReference>
<dbReference type="FunFam" id="3.40.1340.10:FF:000002">
    <property type="entry name" value="DNA-directed RNA polymerases I, II, and III subunit RPABC1"/>
    <property type="match status" value="1"/>
</dbReference>
<comment type="similarity">
    <text evidence="7">Belongs to the archaeal Rpo5/eukaryotic RPB5 RNA polymerase subunit family.</text>
</comment>
<dbReference type="InterPro" id="IPR014381">
    <property type="entry name" value="Arch_Rpo5/euc_Rpb5"/>
</dbReference>
<dbReference type="PANTHER" id="PTHR10535:SF0">
    <property type="entry name" value="DNA-DIRECTED RNA POLYMERASES I, II, AND III SUBUNIT RPABC1"/>
    <property type="match status" value="1"/>
</dbReference>
<dbReference type="Pfam" id="PF01191">
    <property type="entry name" value="RNA_pol_Rpb5_C"/>
    <property type="match status" value="1"/>
</dbReference>
<dbReference type="InterPro" id="IPR005571">
    <property type="entry name" value="RNA_pol_Rpb5_N"/>
</dbReference>
<dbReference type="GO" id="GO:0016020">
    <property type="term" value="C:membrane"/>
    <property type="evidence" value="ECO:0007669"/>
    <property type="project" value="UniProtKB-SubCell"/>
</dbReference>
<name>A0A0F7SB86_9BASI</name>
<comment type="subcellular location">
    <subcellularLocation>
        <location evidence="2">Membrane</location>
    </subcellularLocation>
    <subcellularLocation>
        <location evidence="1">Nucleus</location>
    </subcellularLocation>
</comment>
<feature type="domain" description="Golgin subfamily A member 7/ERF4" evidence="10">
    <location>
        <begin position="242"/>
        <end position="354"/>
    </location>
</feature>
<dbReference type="GO" id="GO:0005666">
    <property type="term" value="C:RNA polymerase III complex"/>
    <property type="evidence" value="ECO:0007669"/>
    <property type="project" value="UniProtKB-ARBA"/>
</dbReference>
<keyword evidence="4" id="KW-0472">Membrane</keyword>
<evidence type="ECO:0000256" key="1">
    <source>
        <dbReference type="ARBA" id="ARBA00004123"/>
    </source>
</evidence>
<evidence type="ECO:0000259" key="9">
    <source>
        <dbReference type="Pfam" id="PF03871"/>
    </source>
</evidence>
<dbReference type="FunFam" id="3.90.940.20:FF:000001">
    <property type="entry name" value="DNA-directed RNA polymerases I, II, and III subunit RPABC1"/>
    <property type="match status" value="1"/>
</dbReference>
<proteinExistence type="inferred from homology"/>
<keyword evidence="6" id="KW-0539">Nucleus</keyword>
<dbReference type="Pfam" id="PF03871">
    <property type="entry name" value="RNA_pol_Rpb5_N"/>
    <property type="match status" value="1"/>
</dbReference>
<dbReference type="InterPro" id="IPR035913">
    <property type="entry name" value="RPB5-like_sf"/>
</dbReference>
<dbReference type="Gene3D" id="3.90.940.20">
    <property type="entry name" value="RPB5-like RNA polymerase subunit"/>
    <property type="match status" value="1"/>
</dbReference>
<evidence type="ECO:0000256" key="3">
    <source>
        <dbReference type="ARBA" id="ARBA00020809"/>
    </source>
</evidence>
<dbReference type="EMBL" id="CCFA01004964">
    <property type="protein sequence ID" value="CDW99671.1"/>
    <property type="molecule type" value="Genomic_DNA"/>
</dbReference>
<evidence type="ECO:0000256" key="6">
    <source>
        <dbReference type="ARBA" id="ARBA00023242"/>
    </source>
</evidence>
<dbReference type="GO" id="GO:0006362">
    <property type="term" value="P:transcription elongation by RNA polymerase I"/>
    <property type="evidence" value="ECO:0007669"/>
    <property type="project" value="UniProtKB-ARBA"/>
</dbReference>
<evidence type="ECO:0000313" key="12">
    <source>
        <dbReference type="Proteomes" id="UP000242770"/>
    </source>
</evidence>
<dbReference type="AlphaFoldDB" id="A0A0F7SB86"/>
<gene>
    <name evidence="11" type="primary">SSCI82020.1</name>
</gene>
<dbReference type="GO" id="GO:0005665">
    <property type="term" value="C:RNA polymerase II, core complex"/>
    <property type="evidence" value="ECO:0007669"/>
    <property type="project" value="TreeGrafter"/>
</dbReference>
<accession>A0A0F7SB86</accession>
<dbReference type="GO" id="GO:0005736">
    <property type="term" value="C:RNA polymerase I complex"/>
    <property type="evidence" value="ECO:0007669"/>
    <property type="project" value="TreeGrafter"/>
</dbReference>
<feature type="domain" description="RNA polymerase subunit H/Rpb5 C-terminal" evidence="8">
    <location>
        <begin position="135"/>
        <end position="195"/>
    </location>
</feature>
<dbReference type="GO" id="GO:0042797">
    <property type="term" value="P:tRNA transcription by RNA polymerase III"/>
    <property type="evidence" value="ECO:0007669"/>
    <property type="project" value="TreeGrafter"/>
</dbReference>